<evidence type="ECO:0000256" key="6">
    <source>
        <dbReference type="ARBA" id="ARBA00023065"/>
    </source>
</evidence>
<dbReference type="InterPro" id="IPR002524">
    <property type="entry name" value="Cation_efflux"/>
</dbReference>
<dbReference type="GO" id="GO:0012505">
    <property type="term" value="C:endomembrane system"/>
    <property type="evidence" value="ECO:0007669"/>
    <property type="project" value="UniProtKB-SubCell"/>
</dbReference>
<dbReference type="Pfam" id="PF16916">
    <property type="entry name" value="ZT_dimer"/>
    <property type="match status" value="1"/>
</dbReference>
<evidence type="ECO:0008006" key="14">
    <source>
        <dbReference type="Google" id="ProtNLM"/>
    </source>
</evidence>
<dbReference type="Gene3D" id="3.30.70.1350">
    <property type="entry name" value="Cation efflux protein, cytoplasmic domain"/>
    <property type="match status" value="1"/>
</dbReference>
<dbReference type="GO" id="GO:0008324">
    <property type="term" value="F:monoatomic cation transmembrane transporter activity"/>
    <property type="evidence" value="ECO:0007669"/>
    <property type="project" value="InterPro"/>
</dbReference>
<evidence type="ECO:0000259" key="10">
    <source>
        <dbReference type="Pfam" id="PF16916"/>
    </source>
</evidence>
<evidence type="ECO:0000256" key="4">
    <source>
        <dbReference type="ARBA" id="ARBA00022692"/>
    </source>
</evidence>
<keyword evidence="6" id="KW-0406">Ion transport</keyword>
<dbReference type="SUPFAM" id="SSF161111">
    <property type="entry name" value="Cation efflux protein transmembrane domain-like"/>
    <property type="match status" value="1"/>
</dbReference>
<evidence type="ECO:0000256" key="7">
    <source>
        <dbReference type="ARBA" id="ARBA00023136"/>
    </source>
</evidence>
<dbReference type="InterPro" id="IPR058533">
    <property type="entry name" value="Cation_efflux_TM"/>
</dbReference>
<feature type="transmembrane region" description="Helical" evidence="8">
    <location>
        <begin position="151"/>
        <end position="174"/>
    </location>
</feature>
<reference evidence="12 13" key="2">
    <citation type="submission" date="2023-11" db="UniProtKB">
        <authorList>
            <consortium name="WormBaseParasite"/>
        </authorList>
    </citation>
    <scope>IDENTIFICATION</scope>
</reference>
<dbReference type="Pfam" id="PF01545">
    <property type="entry name" value="Cation_efflux"/>
    <property type="match status" value="1"/>
</dbReference>
<dbReference type="WBParaSite" id="TREG1_87570.4">
    <property type="protein sequence ID" value="TREG1_87570.4"/>
    <property type="gene ID" value="TREG1_87570"/>
</dbReference>
<dbReference type="PANTHER" id="PTHR43840:SF13">
    <property type="entry name" value="CATION EFFLUX PROTEIN CYTOPLASMIC DOMAIN-CONTAINING PROTEIN"/>
    <property type="match status" value="1"/>
</dbReference>
<dbReference type="FunFam" id="3.30.70.1350:FF:000001">
    <property type="entry name" value="Metal tolerance protein 11"/>
    <property type="match status" value="1"/>
</dbReference>
<evidence type="ECO:0000313" key="12">
    <source>
        <dbReference type="WBParaSite" id="TREG1_87570.1"/>
    </source>
</evidence>
<comment type="similarity">
    <text evidence="2">Belongs to the cation diffusion facilitator (CDF) transporter (TC 2.A.4) family. SLC30A subfamily.</text>
</comment>
<evidence type="ECO:0000256" key="1">
    <source>
        <dbReference type="ARBA" id="ARBA00004127"/>
    </source>
</evidence>
<keyword evidence="3" id="KW-0813">Transport</keyword>
<dbReference type="SUPFAM" id="SSF160240">
    <property type="entry name" value="Cation efflux protein cytoplasmic domain-like"/>
    <property type="match status" value="1"/>
</dbReference>
<feature type="transmembrane region" description="Helical" evidence="8">
    <location>
        <begin position="126"/>
        <end position="145"/>
    </location>
</feature>
<feature type="transmembrane region" description="Helical" evidence="8">
    <location>
        <begin position="195"/>
        <end position="214"/>
    </location>
</feature>
<dbReference type="AlphaFoldDB" id="A0AA85KG05"/>
<dbReference type="GO" id="GO:0016020">
    <property type="term" value="C:membrane"/>
    <property type="evidence" value="ECO:0007669"/>
    <property type="project" value="InterPro"/>
</dbReference>
<dbReference type="NCBIfam" id="TIGR01297">
    <property type="entry name" value="CDF"/>
    <property type="match status" value="1"/>
</dbReference>
<evidence type="ECO:0000256" key="8">
    <source>
        <dbReference type="SAM" id="Phobius"/>
    </source>
</evidence>
<name>A0AA85KG05_TRIRE</name>
<organism evidence="11 13">
    <name type="scientific">Trichobilharzia regenti</name>
    <name type="common">Nasal bird schistosome</name>
    <dbReference type="NCBI Taxonomy" id="157069"/>
    <lineage>
        <taxon>Eukaryota</taxon>
        <taxon>Metazoa</taxon>
        <taxon>Spiralia</taxon>
        <taxon>Lophotrochozoa</taxon>
        <taxon>Platyhelminthes</taxon>
        <taxon>Trematoda</taxon>
        <taxon>Digenea</taxon>
        <taxon>Strigeidida</taxon>
        <taxon>Schistosomatoidea</taxon>
        <taxon>Schistosomatidae</taxon>
        <taxon>Trichobilharzia</taxon>
    </lineage>
</organism>
<evidence type="ECO:0000256" key="3">
    <source>
        <dbReference type="ARBA" id="ARBA00022448"/>
    </source>
</evidence>
<dbReference type="InterPro" id="IPR027469">
    <property type="entry name" value="Cation_efflux_TMD_sf"/>
</dbReference>
<keyword evidence="5 8" id="KW-1133">Transmembrane helix</keyword>
<evidence type="ECO:0000256" key="5">
    <source>
        <dbReference type="ARBA" id="ARBA00022989"/>
    </source>
</evidence>
<evidence type="ECO:0000259" key="9">
    <source>
        <dbReference type="Pfam" id="PF01545"/>
    </source>
</evidence>
<dbReference type="InterPro" id="IPR027470">
    <property type="entry name" value="Cation_efflux_CTD"/>
</dbReference>
<dbReference type="InterPro" id="IPR050291">
    <property type="entry name" value="CDF_Transporter"/>
</dbReference>
<keyword evidence="4 8" id="KW-0812">Transmembrane</keyword>
<dbReference type="WBParaSite" id="TREG1_87570.1">
    <property type="protein sequence ID" value="TREG1_87570.1"/>
    <property type="gene ID" value="TREG1_87570"/>
</dbReference>
<accession>A0AA85KG05</accession>
<dbReference type="Gene3D" id="1.20.1510.10">
    <property type="entry name" value="Cation efflux protein transmembrane domain"/>
    <property type="match status" value="1"/>
</dbReference>
<dbReference type="PANTHER" id="PTHR43840">
    <property type="entry name" value="MITOCHONDRIAL METAL TRANSPORTER 1-RELATED"/>
    <property type="match status" value="1"/>
</dbReference>
<keyword evidence="7 8" id="KW-0472">Membrane</keyword>
<comment type="subcellular location">
    <subcellularLocation>
        <location evidence="1">Endomembrane system</location>
        <topology evidence="1">Multi-pass membrane protein</topology>
    </subcellularLocation>
</comment>
<evidence type="ECO:0000313" key="11">
    <source>
        <dbReference type="Proteomes" id="UP000050795"/>
    </source>
</evidence>
<evidence type="ECO:0000256" key="2">
    <source>
        <dbReference type="ARBA" id="ARBA00008873"/>
    </source>
</evidence>
<feature type="domain" description="Cation efflux protein transmembrane" evidence="9">
    <location>
        <begin position="129"/>
        <end position="327"/>
    </location>
</feature>
<proteinExistence type="inferred from homology"/>
<protein>
    <recommendedName>
        <fullName evidence="14">Cation efflux protein cytoplasmic domain-containing protein</fullName>
    </recommendedName>
</protein>
<reference evidence="11" key="1">
    <citation type="submission" date="2022-06" db="EMBL/GenBank/DDBJ databases">
        <authorList>
            <person name="Berger JAMES D."/>
            <person name="Berger JAMES D."/>
        </authorList>
    </citation>
    <scope>NUCLEOTIDE SEQUENCE [LARGE SCALE GENOMIC DNA]</scope>
</reference>
<dbReference type="InterPro" id="IPR036837">
    <property type="entry name" value="Cation_efflux_CTD_sf"/>
</dbReference>
<dbReference type="Proteomes" id="UP000050795">
    <property type="component" value="Unassembled WGS sequence"/>
</dbReference>
<feature type="domain" description="Cation efflux protein cytoplasmic" evidence="10">
    <location>
        <begin position="336"/>
        <end position="408"/>
    </location>
</feature>
<feature type="transmembrane region" description="Helical" evidence="8">
    <location>
        <begin position="236"/>
        <end position="255"/>
    </location>
</feature>
<evidence type="ECO:0000313" key="13">
    <source>
        <dbReference type="WBParaSite" id="TREG1_87570.4"/>
    </source>
</evidence>
<dbReference type="FunFam" id="1.20.1510.10:FF:000005">
    <property type="entry name" value="Putative Cation diffusion facilitator 1"/>
    <property type="match status" value="1"/>
</dbReference>
<sequence length="426" mass="48011">MPENETLNETVTETELKYRFAYTPRPDNPDDIESAIPLAENSLNPINTAGNDWRTHPIEVFQQRLSSHIGEAKKIPKSVAEFYRKQDEHIHELEKIAAANDTETSDIIDVYTNHQSVRQQTRNNAIILRLVFFANVLLLLGKAVASALSGSLAIISSLLDSCVDLASGGIMWYASRQMRKRKPYTYPQGRTRLEPIAVIVLAVFMASLSIQLLAESIQAIVRMTQNKQEAPDVTDLALGIMATVIVVKFCLWIICMKFGSGMGVDALKADQRNDILSNSASLLFGGLAGRLQQYQNIKYLDPIGAILISTYILYSWYHLGAEQIRNLAGHTAEPRFIQKIAFICLNYHPLIERLDTIRAFHFGAHFLVEVDIVLPKDMCLKDAHDIGEGLQKKLERLQSVERAFVHLDYEYTHHPESEHKIALNND</sequence>
<keyword evidence="11" id="KW-1185">Reference proteome</keyword>